<dbReference type="InterPro" id="IPR004197">
    <property type="entry name" value="Cellulase_Ig-like"/>
</dbReference>
<dbReference type="GO" id="GO:0005975">
    <property type="term" value="P:carbohydrate metabolic process"/>
    <property type="evidence" value="ECO:0007669"/>
    <property type="project" value="InterPro"/>
</dbReference>
<feature type="domain" description="Cellulase Ig-like" evidence="1">
    <location>
        <begin position="143"/>
        <end position="207"/>
    </location>
</feature>
<dbReference type="InterPro" id="IPR013783">
    <property type="entry name" value="Ig-like_fold"/>
</dbReference>
<feature type="non-terminal residue" evidence="2">
    <location>
        <position position="208"/>
    </location>
</feature>
<dbReference type="AlphaFoldDB" id="X0VYJ0"/>
<reference evidence="2" key="1">
    <citation type="journal article" date="2014" name="Front. Microbiol.">
        <title>High frequency of phylogenetically diverse reductive dehalogenase-homologous genes in deep subseafloor sedimentary metagenomes.</title>
        <authorList>
            <person name="Kawai M."/>
            <person name="Futagami T."/>
            <person name="Toyoda A."/>
            <person name="Takaki Y."/>
            <person name="Nishi S."/>
            <person name="Hori S."/>
            <person name="Arai W."/>
            <person name="Tsubouchi T."/>
            <person name="Morono Y."/>
            <person name="Uchiyama I."/>
            <person name="Ito T."/>
            <person name="Fujiyama A."/>
            <person name="Inagaki F."/>
            <person name="Takami H."/>
        </authorList>
    </citation>
    <scope>NUCLEOTIDE SEQUENCE</scope>
    <source>
        <strain evidence="2">Expedition CK06-06</strain>
    </source>
</reference>
<evidence type="ECO:0000313" key="2">
    <source>
        <dbReference type="EMBL" id="GAG16172.1"/>
    </source>
</evidence>
<dbReference type="GO" id="GO:0008810">
    <property type="term" value="F:cellulase activity"/>
    <property type="evidence" value="ECO:0007669"/>
    <property type="project" value="InterPro"/>
</dbReference>
<dbReference type="EMBL" id="BARS01033893">
    <property type="protein sequence ID" value="GAG16172.1"/>
    <property type="molecule type" value="Genomic_DNA"/>
</dbReference>
<dbReference type="Pfam" id="PF02927">
    <property type="entry name" value="CelD_N"/>
    <property type="match status" value="1"/>
</dbReference>
<name>X0VYJ0_9ZZZZ</name>
<sequence>MRFTWIALIVLMASPVVSISAPAGGASQAATAPEVRTYGPGVVAVTFVGSFDAEAGKLPASYEIRTPDGQVAVTKVGRASQVRRLIHRGWPYKPVMAHTVFLVLEKPLKPKAACTVTVAKAVTGKALSLRCAFDPAGGAPELIKINQCGYLPDGPKVAFLGGWLGDLGALELKDLAKTFRVLDSAGGREAFTGRCELQIEADPASGES</sequence>
<evidence type="ECO:0000259" key="1">
    <source>
        <dbReference type="Pfam" id="PF02927"/>
    </source>
</evidence>
<accession>X0VYJ0</accession>
<comment type="caution">
    <text evidence="2">The sequence shown here is derived from an EMBL/GenBank/DDBJ whole genome shotgun (WGS) entry which is preliminary data.</text>
</comment>
<dbReference type="Gene3D" id="2.60.40.10">
    <property type="entry name" value="Immunoglobulins"/>
    <property type="match status" value="1"/>
</dbReference>
<protein>
    <recommendedName>
        <fullName evidence="1">Cellulase Ig-like domain-containing protein</fullName>
    </recommendedName>
</protein>
<gene>
    <name evidence="2" type="ORF">S01H1_52437</name>
</gene>
<organism evidence="2">
    <name type="scientific">marine sediment metagenome</name>
    <dbReference type="NCBI Taxonomy" id="412755"/>
    <lineage>
        <taxon>unclassified sequences</taxon>
        <taxon>metagenomes</taxon>
        <taxon>ecological metagenomes</taxon>
    </lineage>
</organism>
<proteinExistence type="predicted"/>